<evidence type="ECO:0000256" key="5">
    <source>
        <dbReference type="ARBA" id="ARBA00023136"/>
    </source>
</evidence>
<evidence type="ECO:0000259" key="8">
    <source>
        <dbReference type="Pfam" id="PF04893"/>
    </source>
</evidence>
<dbReference type="Pfam" id="PF04893">
    <property type="entry name" value="Yip1"/>
    <property type="match status" value="1"/>
</dbReference>
<gene>
    <name evidence="9" type="ORF">PSACC_03026</name>
</gene>
<keyword evidence="5 6" id="KW-0472">Membrane</keyword>
<evidence type="ECO:0000313" key="10">
    <source>
        <dbReference type="Proteomes" id="UP000240830"/>
    </source>
</evidence>
<organism evidence="9 10">
    <name type="scientific">Paramicrosporidium saccamoebae</name>
    <dbReference type="NCBI Taxonomy" id="1246581"/>
    <lineage>
        <taxon>Eukaryota</taxon>
        <taxon>Fungi</taxon>
        <taxon>Fungi incertae sedis</taxon>
        <taxon>Cryptomycota</taxon>
        <taxon>Cryptomycota incertae sedis</taxon>
        <taxon>Paramicrosporidium</taxon>
    </lineage>
</organism>
<dbReference type="Proteomes" id="UP000240830">
    <property type="component" value="Unassembled WGS sequence"/>
</dbReference>
<feature type="compositionally biased region" description="Low complexity" evidence="7">
    <location>
        <begin position="16"/>
        <end position="27"/>
    </location>
</feature>
<sequence>MSAPAGRRQHFPPQHPQQNTQQHPPQQAYTSPQPQVVYDQSTYAQHNQPPQGDGLSFYPTSYAPNFAAPPAGGSRSQTTPSSNNSYGIMTASQPVSWLAALGTGGLSDEPTLLEELEINPSHIRYKTIAVLNPVRTIDKHIMDDTDLVGPLLFCLLFGVSLLLAGKVHFGYIYGVALMGWISIYGILNLMSECGIDTLRTASVLGYCLLPMVLLSFTSILLPLQGIMGLILGGVTVLWCTSSSANMFATALSMKEQRFLVAYPVGLFYFCFALMTVF</sequence>
<dbReference type="GO" id="GO:0005802">
    <property type="term" value="C:trans-Golgi network"/>
    <property type="evidence" value="ECO:0007669"/>
    <property type="project" value="TreeGrafter"/>
</dbReference>
<name>A0A2H9THG6_9FUNG</name>
<evidence type="ECO:0000256" key="7">
    <source>
        <dbReference type="SAM" id="MobiDB-lite"/>
    </source>
</evidence>
<evidence type="ECO:0000256" key="1">
    <source>
        <dbReference type="ARBA" id="ARBA00004141"/>
    </source>
</evidence>
<dbReference type="GO" id="GO:0000139">
    <property type="term" value="C:Golgi membrane"/>
    <property type="evidence" value="ECO:0007669"/>
    <property type="project" value="UniProtKB-SubCell"/>
</dbReference>
<dbReference type="GO" id="GO:0006888">
    <property type="term" value="P:endoplasmic reticulum to Golgi vesicle-mediated transport"/>
    <property type="evidence" value="ECO:0007669"/>
    <property type="project" value="EnsemblFungi"/>
</dbReference>
<comment type="similarity">
    <text evidence="2 6">Belongs to the YIP1 family.</text>
</comment>
<keyword evidence="4 6" id="KW-1133">Transmembrane helix</keyword>
<dbReference type="AlphaFoldDB" id="A0A2H9THG6"/>
<dbReference type="STRING" id="1246581.A0A2H9THG6"/>
<dbReference type="InterPro" id="IPR045231">
    <property type="entry name" value="Yip1/4-like"/>
</dbReference>
<dbReference type="PANTHER" id="PTHR21236:SF2">
    <property type="entry name" value="PROTEIN YIPF"/>
    <property type="match status" value="1"/>
</dbReference>
<dbReference type="GO" id="GO:0030134">
    <property type="term" value="C:COPII-coated ER to Golgi transport vesicle"/>
    <property type="evidence" value="ECO:0007669"/>
    <property type="project" value="EnsemblFungi"/>
</dbReference>
<comment type="caution">
    <text evidence="9">The sequence shown here is derived from an EMBL/GenBank/DDBJ whole genome shotgun (WGS) entry which is preliminary data.</text>
</comment>
<comment type="subcellular location">
    <subcellularLocation>
        <location evidence="6">Golgi apparatus membrane</location>
        <topology evidence="6">Multi-pass membrane protein</topology>
    </subcellularLocation>
    <subcellularLocation>
        <location evidence="1">Membrane</location>
        <topology evidence="1">Multi-pass membrane protein</topology>
    </subcellularLocation>
</comment>
<keyword evidence="3 6" id="KW-0812">Transmembrane</keyword>
<feature type="transmembrane region" description="Helical" evidence="6">
    <location>
        <begin position="147"/>
        <end position="165"/>
    </location>
</feature>
<feature type="compositionally biased region" description="Polar residues" evidence="7">
    <location>
        <begin position="74"/>
        <end position="86"/>
    </location>
</feature>
<reference evidence="9 10" key="1">
    <citation type="submission" date="2016-10" db="EMBL/GenBank/DDBJ databases">
        <title>The genome of Paramicrosporidium saccamoebae is the missing link in understanding Cryptomycota and Microsporidia evolution.</title>
        <authorList>
            <person name="Quandt C.A."/>
            <person name="Beaudet D."/>
            <person name="Corsaro D."/>
            <person name="Michel R."/>
            <person name="Corradi N."/>
            <person name="James T."/>
        </authorList>
    </citation>
    <scope>NUCLEOTIDE SEQUENCE [LARGE SCALE GENOMIC DNA]</scope>
    <source>
        <strain evidence="9 10">KSL3</strain>
    </source>
</reference>
<dbReference type="GO" id="GO:0005789">
    <property type="term" value="C:endoplasmic reticulum membrane"/>
    <property type="evidence" value="ECO:0007669"/>
    <property type="project" value="EnsemblFungi"/>
</dbReference>
<feature type="transmembrane region" description="Helical" evidence="6">
    <location>
        <begin position="258"/>
        <end position="276"/>
    </location>
</feature>
<protein>
    <recommendedName>
        <fullName evidence="6">Protein YIP</fullName>
    </recommendedName>
</protein>
<dbReference type="GO" id="GO:0048280">
    <property type="term" value="P:vesicle fusion with Golgi apparatus"/>
    <property type="evidence" value="ECO:0007669"/>
    <property type="project" value="EnsemblFungi"/>
</dbReference>
<keyword evidence="10" id="KW-1185">Reference proteome</keyword>
<proteinExistence type="inferred from homology"/>
<dbReference type="InterPro" id="IPR006977">
    <property type="entry name" value="Yip1_dom"/>
</dbReference>
<evidence type="ECO:0000256" key="6">
    <source>
        <dbReference type="RuleBase" id="RU361264"/>
    </source>
</evidence>
<feature type="transmembrane region" description="Helical" evidence="6">
    <location>
        <begin position="171"/>
        <end position="191"/>
    </location>
</feature>
<feature type="transmembrane region" description="Helical" evidence="6">
    <location>
        <begin position="203"/>
        <end position="223"/>
    </location>
</feature>
<accession>A0A2H9THG6</accession>
<feature type="region of interest" description="Disordered" evidence="7">
    <location>
        <begin position="1"/>
        <end position="86"/>
    </location>
</feature>
<feature type="transmembrane region" description="Helical" evidence="6">
    <location>
        <begin position="229"/>
        <end position="251"/>
    </location>
</feature>
<feature type="domain" description="Yip1" evidence="8">
    <location>
        <begin position="130"/>
        <end position="274"/>
    </location>
</feature>
<evidence type="ECO:0000256" key="4">
    <source>
        <dbReference type="ARBA" id="ARBA00022989"/>
    </source>
</evidence>
<dbReference type="OrthoDB" id="440385at2759"/>
<evidence type="ECO:0000313" key="9">
    <source>
        <dbReference type="EMBL" id="PJF17165.1"/>
    </source>
</evidence>
<dbReference type="SUPFAM" id="SSF81995">
    <property type="entry name" value="beta-sandwich domain of Sec23/24"/>
    <property type="match status" value="1"/>
</dbReference>
<feature type="compositionally biased region" description="Polar residues" evidence="7">
    <location>
        <begin position="28"/>
        <end position="50"/>
    </location>
</feature>
<dbReference type="PANTHER" id="PTHR21236">
    <property type="entry name" value="GOLGI MEMBRANE PROTEIN YIP1"/>
    <property type="match status" value="1"/>
</dbReference>
<evidence type="ECO:0000256" key="3">
    <source>
        <dbReference type="ARBA" id="ARBA00022692"/>
    </source>
</evidence>
<evidence type="ECO:0000256" key="2">
    <source>
        <dbReference type="ARBA" id="ARBA00010596"/>
    </source>
</evidence>
<dbReference type="EMBL" id="MTSL01000187">
    <property type="protein sequence ID" value="PJF17165.1"/>
    <property type="molecule type" value="Genomic_DNA"/>
</dbReference>